<dbReference type="OrthoDB" id="61124at2759"/>
<name>A0A8J2PQE6_9HEXA</name>
<dbReference type="PANTHER" id="PTHR31501:SF7">
    <property type="entry name" value="CALCIUM RELEASE-ACTIVATED CALCIUM CHANNEL PROTEIN 1"/>
    <property type="match status" value="1"/>
</dbReference>
<protein>
    <submittedName>
        <fullName evidence="2">Uncharacterized protein</fullName>
    </submittedName>
</protein>
<dbReference type="EMBL" id="CAJVCH010529968">
    <property type="protein sequence ID" value="CAG7823586.1"/>
    <property type="molecule type" value="Genomic_DNA"/>
</dbReference>
<evidence type="ECO:0000313" key="3">
    <source>
        <dbReference type="Proteomes" id="UP000708208"/>
    </source>
</evidence>
<dbReference type="Proteomes" id="UP000708208">
    <property type="component" value="Unassembled WGS sequence"/>
</dbReference>
<dbReference type="GO" id="GO:0015279">
    <property type="term" value="F:store-operated calcium channel activity"/>
    <property type="evidence" value="ECO:0007669"/>
    <property type="project" value="TreeGrafter"/>
</dbReference>
<keyword evidence="1" id="KW-0812">Transmembrane</keyword>
<dbReference type="InterPro" id="IPR012446">
    <property type="entry name" value="CRAC_channel"/>
</dbReference>
<proteinExistence type="predicted"/>
<gene>
    <name evidence="2" type="ORF">AFUS01_LOCUS33793</name>
</gene>
<dbReference type="Pfam" id="PF07856">
    <property type="entry name" value="Orai-1"/>
    <property type="match status" value="1"/>
</dbReference>
<dbReference type="GO" id="GO:0016020">
    <property type="term" value="C:membrane"/>
    <property type="evidence" value="ECO:0007669"/>
    <property type="project" value="TreeGrafter"/>
</dbReference>
<keyword evidence="1" id="KW-1133">Transmembrane helix</keyword>
<organism evidence="2 3">
    <name type="scientific">Allacma fusca</name>
    <dbReference type="NCBI Taxonomy" id="39272"/>
    <lineage>
        <taxon>Eukaryota</taxon>
        <taxon>Metazoa</taxon>
        <taxon>Ecdysozoa</taxon>
        <taxon>Arthropoda</taxon>
        <taxon>Hexapoda</taxon>
        <taxon>Collembola</taxon>
        <taxon>Symphypleona</taxon>
        <taxon>Sminthuridae</taxon>
        <taxon>Allacma</taxon>
    </lineage>
</organism>
<feature type="non-terminal residue" evidence="2">
    <location>
        <position position="1"/>
    </location>
</feature>
<dbReference type="PANTHER" id="PTHR31501">
    <property type="entry name" value="CALCIUM RELEASE-ACTIVATED CALCIUM CHANNEL PROTEIN 1"/>
    <property type="match status" value="1"/>
</dbReference>
<feature type="transmembrane region" description="Helical" evidence="1">
    <location>
        <begin position="27"/>
        <end position="53"/>
    </location>
</feature>
<dbReference type="AlphaFoldDB" id="A0A8J2PQE6"/>
<comment type="caution">
    <text evidence="2">The sequence shown here is derived from an EMBL/GenBank/DDBJ whole genome shotgun (WGS) entry which is preliminary data.</text>
</comment>
<sequence length="127" mass="14423">LPHLEAVGKLDSAYFLKQSPHEAVMTYINLSWVLANAVSIFLFIVDVILLAWIKFQNPIVAGGFTLIMGPVLLLLIAFSLIFYRKLIQHQYDHSKRQCDEIDNIFKTSLRERCSIGVESLRGKSPSM</sequence>
<reference evidence="2" key="1">
    <citation type="submission" date="2021-06" db="EMBL/GenBank/DDBJ databases">
        <authorList>
            <person name="Hodson N. C."/>
            <person name="Mongue J. A."/>
            <person name="Jaron S. K."/>
        </authorList>
    </citation>
    <scope>NUCLEOTIDE SEQUENCE</scope>
</reference>
<keyword evidence="3" id="KW-1185">Reference proteome</keyword>
<accession>A0A8J2PQE6</accession>
<evidence type="ECO:0000313" key="2">
    <source>
        <dbReference type="EMBL" id="CAG7823586.1"/>
    </source>
</evidence>
<keyword evidence="1" id="KW-0472">Membrane</keyword>
<feature type="transmembrane region" description="Helical" evidence="1">
    <location>
        <begin position="59"/>
        <end position="83"/>
    </location>
</feature>
<evidence type="ECO:0000256" key="1">
    <source>
        <dbReference type="SAM" id="Phobius"/>
    </source>
</evidence>
<dbReference type="GO" id="GO:0002115">
    <property type="term" value="P:store-operated calcium entry"/>
    <property type="evidence" value="ECO:0007669"/>
    <property type="project" value="TreeGrafter"/>
</dbReference>